<protein>
    <submittedName>
        <fullName evidence="1">Uncharacterized protein</fullName>
    </submittedName>
</protein>
<evidence type="ECO:0000313" key="1">
    <source>
        <dbReference type="EMBL" id="KAJ1181600.1"/>
    </source>
</evidence>
<gene>
    <name evidence="1" type="ORF">NDU88_006805</name>
</gene>
<name>A0AAV7TXV7_PLEWA</name>
<evidence type="ECO:0000313" key="2">
    <source>
        <dbReference type="Proteomes" id="UP001066276"/>
    </source>
</evidence>
<sequence>MGEASGTNRTWEILCRETGQQTPALRQRQRGSGAQTKRLVNFNSKVKYTAAEALYGMAPSARVWPGDVSEAPGNTDLLPF</sequence>
<dbReference type="Proteomes" id="UP001066276">
    <property type="component" value="Chromosome 3_2"/>
</dbReference>
<comment type="caution">
    <text evidence="1">The sequence shown here is derived from an EMBL/GenBank/DDBJ whole genome shotgun (WGS) entry which is preliminary data.</text>
</comment>
<reference evidence="1" key="1">
    <citation type="journal article" date="2022" name="bioRxiv">
        <title>Sequencing and chromosome-scale assembly of the giantPleurodeles waltlgenome.</title>
        <authorList>
            <person name="Brown T."/>
            <person name="Elewa A."/>
            <person name="Iarovenko S."/>
            <person name="Subramanian E."/>
            <person name="Araus A.J."/>
            <person name="Petzold A."/>
            <person name="Susuki M."/>
            <person name="Suzuki K.-i.T."/>
            <person name="Hayashi T."/>
            <person name="Toyoda A."/>
            <person name="Oliveira C."/>
            <person name="Osipova E."/>
            <person name="Leigh N.D."/>
            <person name="Simon A."/>
            <person name="Yun M.H."/>
        </authorList>
    </citation>
    <scope>NUCLEOTIDE SEQUENCE</scope>
    <source>
        <strain evidence="1">20211129_DDA</strain>
        <tissue evidence="1">Liver</tissue>
    </source>
</reference>
<dbReference type="EMBL" id="JANPWB010000006">
    <property type="protein sequence ID" value="KAJ1181600.1"/>
    <property type="molecule type" value="Genomic_DNA"/>
</dbReference>
<proteinExistence type="predicted"/>
<accession>A0AAV7TXV7</accession>
<keyword evidence="2" id="KW-1185">Reference proteome</keyword>
<dbReference type="AlphaFoldDB" id="A0AAV7TXV7"/>
<organism evidence="1 2">
    <name type="scientific">Pleurodeles waltl</name>
    <name type="common">Iberian ribbed newt</name>
    <dbReference type="NCBI Taxonomy" id="8319"/>
    <lineage>
        <taxon>Eukaryota</taxon>
        <taxon>Metazoa</taxon>
        <taxon>Chordata</taxon>
        <taxon>Craniata</taxon>
        <taxon>Vertebrata</taxon>
        <taxon>Euteleostomi</taxon>
        <taxon>Amphibia</taxon>
        <taxon>Batrachia</taxon>
        <taxon>Caudata</taxon>
        <taxon>Salamandroidea</taxon>
        <taxon>Salamandridae</taxon>
        <taxon>Pleurodelinae</taxon>
        <taxon>Pleurodeles</taxon>
    </lineage>
</organism>